<dbReference type="EC" id="3.2.1.52" evidence="11"/>
<dbReference type="SUPFAM" id="SSF51445">
    <property type="entry name" value="(Trans)glycosidases"/>
    <property type="match status" value="1"/>
</dbReference>
<keyword evidence="3 11" id="KW-0132">Cell division</keyword>
<dbReference type="GO" id="GO:0008360">
    <property type="term" value="P:regulation of cell shape"/>
    <property type="evidence" value="ECO:0007669"/>
    <property type="project" value="UniProtKB-KW"/>
</dbReference>
<dbReference type="Gene3D" id="3.20.20.300">
    <property type="entry name" value="Glycoside hydrolase, family 3, N-terminal domain"/>
    <property type="match status" value="1"/>
</dbReference>
<dbReference type="UniPathway" id="UPA00544"/>
<keyword evidence="4 11" id="KW-0378">Hydrolase</keyword>
<dbReference type="RefSeq" id="WP_127692664.1">
    <property type="nucleotide sequence ID" value="NZ_SACQ01000001.1"/>
</dbReference>
<comment type="caution">
    <text evidence="13">The sequence shown here is derived from an EMBL/GenBank/DDBJ whole genome shotgun (WGS) entry which is preliminary data.</text>
</comment>
<dbReference type="FunFam" id="3.20.20.300:FF:000001">
    <property type="entry name" value="Beta-hexosaminidase"/>
    <property type="match status" value="1"/>
</dbReference>
<dbReference type="GO" id="GO:0009254">
    <property type="term" value="P:peptidoglycan turnover"/>
    <property type="evidence" value="ECO:0007669"/>
    <property type="project" value="UniProtKB-UniRule"/>
</dbReference>
<dbReference type="InterPro" id="IPR022956">
    <property type="entry name" value="Beta_hexosaminidase_bac"/>
</dbReference>
<evidence type="ECO:0000256" key="9">
    <source>
        <dbReference type="ARBA" id="ARBA00023316"/>
    </source>
</evidence>
<dbReference type="GO" id="GO:0051301">
    <property type="term" value="P:cell division"/>
    <property type="evidence" value="ECO:0007669"/>
    <property type="project" value="UniProtKB-KW"/>
</dbReference>
<dbReference type="InterPro" id="IPR050226">
    <property type="entry name" value="NagZ_Beta-hexosaminidase"/>
</dbReference>
<feature type="binding site" evidence="11">
    <location>
        <begin position="167"/>
        <end position="168"/>
    </location>
    <ligand>
        <name>substrate</name>
    </ligand>
</feature>
<dbReference type="InterPro" id="IPR001764">
    <property type="entry name" value="Glyco_hydro_3_N"/>
</dbReference>
<dbReference type="AlphaFoldDB" id="A0A437QDH1"/>
<name>A0A437QDH1_9GAMM</name>
<evidence type="ECO:0000256" key="7">
    <source>
        <dbReference type="ARBA" id="ARBA00023295"/>
    </source>
</evidence>
<evidence type="ECO:0000313" key="13">
    <source>
        <dbReference type="EMBL" id="RVU32495.1"/>
    </source>
</evidence>
<dbReference type="GO" id="GO:0005737">
    <property type="term" value="C:cytoplasm"/>
    <property type="evidence" value="ECO:0007669"/>
    <property type="project" value="UniProtKB-SubCell"/>
</dbReference>
<feature type="site" description="Important for catalytic activity" evidence="11">
    <location>
        <position position="178"/>
    </location>
</feature>
<evidence type="ECO:0000256" key="11">
    <source>
        <dbReference type="HAMAP-Rule" id="MF_00364"/>
    </source>
</evidence>
<sequence length="336" mass="36597">MPAGRLMLDLVGTEIAPRERELLAHPEVGGLILFTRNYSSQAQLKALVDDIRSIAPDILIAVDHEGGRVQRFRDGFVRIPPMAAIARLWQQDQAAGCAAAKELAWLMAIELTQLDIDISFAPVLDLDWGRSEIIGDRAFGDNPEQVIALTTAFIAGMKEAGMASTGKHFPGHGWVVADSHLDIPRDERSLEQLRGADLIPFGALVDAGMEAVMPAHVIYEQVDQNTAGFSQFWLQEVLRGEMGFDGVIFSDDLTMEGARVAGDYPSRAKAALEAGCDMVLVCNNPEAAVEVLDYLQDNPDASPASRIARMRYQPALAVKDESRYRRAKAIAASLLG</sequence>
<proteinExistence type="inferred from homology"/>
<dbReference type="EMBL" id="SACQ01000001">
    <property type="protein sequence ID" value="RVU32495.1"/>
    <property type="molecule type" value="Genomic_DNA"/>
</dbReference>
<dbReference type="GO" id="GO:0071555">
    <property type="term" value="P:cell wall organization"/>
    <property type="evidence" value="ECO:0007669"/>
    <property type="project" value="UniProtKB-KW"/>
</dbReference>
<comment type="function">
    <text evidence="11">Plays a role in peptidoglycan recycling by cleaving the terminal beta-1,4-linked N-acetylglucosamine (GlcNAc) from peptide-linked peptidoglycan fragments, giving rise to free GlcNAc, anhydro-N-acetylmuramic acid and anhydro-N-acetylmuramic acid-linked peptides.</text>
</comment>
<evidence type="ECO:0000256" key="3">
    <source>
        <dbReference type="ARBA" id="ARBA00022618"/>
    </source>
</evidence>
<evidence type="ECO:0000256" key="5">
    <source>
        <dbReference type="ARBA" id="ARBA00022960"/>
    </source>
</evidence>
<protein>
    <recommendedName>
        <fullName evidence="11">Beta-hexosaminidase</fullName>
        <ecNumber evidence="11">3.2.1.52</ecNumber>
    </recommendedName>
    <alternativeName>
        <fullName evidence="11">Beta-N-acetylhexosaminidase</fullName>
    </alternativeName>
    <alternativeName>
        <fullName evidence="11">N-acetyl-beta-glucosaminidase</fullName>
    </alternativeName>
</protein>
<reference evidence="13 14" key="1">
    <citation type="submission" date="2019-01" db="EMBL/GenBank/DDBJ databases">
        <authorList>
            <person name="Chen W.-M."/>
        </authorList>
    </citation>
    <scope>NUCLEOTIDE SEQUENCE [LARGE SCALE GENOMIC DNA]</scope>
    <source>
        <strain evidence="13 14">HPM-16</strain>
    </source>
</reference>
<comment type="pathway">
    <text evidence="10 11">Cell wall biogenesis; peptidoglycan recycling.</text>
</comment>
<feature type="binding site" evidence="11">
    <location>
        <position position="71"/>
    </location>
    <ligand>
        <name>substrate</name>
    </ligand>
</feature>
<dbReference type="InterPro" id="IPR017853">
    <property type="entry name" value="GH"/>
</dbReference>
<comment type="catalytic activity">
    <reaction evidence="1 11">
        <text>Hydrolysis of terminal non-reducing N-acetyl-D-hexosamine residues in N-acetyl-beta-D-hexosaminides.</text>
        <dbReference type="EC" id="3.2.1.52"/>
    </reaction>
</comment>
<evidence type="ECO:0000256" key="4">
    <source>
        <dbReference type="ARBA" id="ARBA00022801"/>
    </source>
</evidence>
<dbReference type="InterPro" id="IPR036962">
    <property type="entry name" value="Glyco_hydro_3_N_sf"/>
</dbReference>
<comment type="subcellular location">
    <subcellularLocation>
        <location evidence="11">Cytoplasm</location>
    </subcellularLocation>
</comment>
<dbReference type="GO" id="GO:0004563">
    <property type="term" value="F:beta-N-acetylhexosaminidase activity"/>
    <property type="evidence" value="ECO:0007669"/>
    <property type="project" value="UniProtKB-UniRule"/>
</dbReference>
<evidence type="ECO:0000256" key="1">
    <source>
        <dbReference type="ARBA" id="ARBA00001231"/>
    </source>
</evidence>
<feature type="binding site" evidence="11">
    <location>
        <position position="63"/>
    </location>
    <ligand>
        <name>substrate</name>
    </ligand>
</feature>
<evidence type="ECO:0000256" key="6">
    <source>
        <dbReference type="ARBA" id="ARBA00022984"/>
    </source>
</evidence>
<keyword evidence="2 11" id="KW-0963">Cytoplasm</keyword>
<evidence type="ECO:0000313" key="14">
    <source>
        <dbReference type="Proteomes" id="UP000282818"/>
    </source>
</evidence>
<evidence type="ECO:0000256" key="2">
    <source>
        <dbReference type="ARBA" id="ARBA00022490"/>
    </source>
</evidence>
<dbReference type="Proteomes" id="UP000282818">
    <property type="component" value="Unassembled WGS sequence"/>
</dbReference>
<dbReference type="InterPro" id="IPR019800">
    <property type="entry name" value="Glyco_hydro_3_AS"/>
</dbReference>
<organism evidence="13 14">
    <name type="scientific">Neptunomonas marina</name>
    <dbReference type="NCBI Taxonomy" id="1815562"/>
    <lineage>
        <taxon>Bacteria</taxon>
        <taxon>Pseudomonadati</taxon>
        <taxon>Pseudomonadota</taxon>
        <taxon>Gammaproteobacteria</taxon>
        <taxon>Oceanospirillales</taxon>
        <taxon>Oceanospirillaceae</taxon>
        <taxon>Neptunomonas</taxon>
    </lineage>
</organism>
<dbReference type="PANTHER" id="PTHR30480">
    <property type="entry name" value="BETA-HEXOSAMINIDASE-RELATED"/>
    <property type="match status" value="1"/>
</dbReference>
<keyword evidence="6 11" id="KW-0573">Peptidoglycan synthesis</keyword>
<keyword evidence="5 11" id="KW-0133">Cell shape</keyword>
<feature type="active site" description="Proton donor/acceptor" evidence="11">
    <location>
        <position position="180"/>
    </location>
</feature>
<gene>
    <name evidence="11" type="primary">nagZ</name>
    <name evidence="13" type="ORF">EOE65_02265</name>
</gene>
<evidence type="ECO:0000256" key="10">
    <source>
        <dbReference type="ARBA" id="ARBA00037880"/>
    </source>
</evidence>
<keyword evidence="7 11" id="KW-0326">Glycosidase</keyword>
<evidence type="ECO:0000256" key="8">
    <source>
        <dbReference type="ARBA" id="ARBA00023306"/>
    </source>
</evidence>
<dbReference type="NCBIfam" id="NF003740">
    <property type="entry name" value="PRK05337.1"/>
    <property type="match status" value="1"/>
</dbReference>
<keyword evidence="14" id="KW-1185">Reference proteome</keyword>
<feature type="binding site" evidence="11">
    <location>
        <position position="137"/>
    </location>
    <ligand>
        <name>substrate</name>
    </ligand>
</feature>
<dbReference type="GO" id="GO:0009252">
    <property type="term" value="P:peptidoglycan biosynthetic process"/>
    <property type="evidence" value="ECO:0007669"/>
    <property type="project" value="UniProtKB-KW"/>
</dbReference>
<dbReference type="PANTHER" id="PTHR30480:SF13">
    <property type="entry name" value="BETA-HEXOSAMINIDASE"/>
    <property type="match status" value="1"/>
</dbReference>
<feature type="domain" description="Glycoside hydrolase family 3 N-terminal" evidence="12">
    <location>
        <begin position="8"/>
        <end position="294"/>
    </location>
</feature>
<dbReference type="Pfam" id="PF00933">
    <property type="entry name" value="Glyco_hydro_3"/>
    <property type="match status" value="1"/>
</dbReference>
<keyword evidence="8 11" id="KW-0131">Cell cycle</keyword>
<keyword evidence="9 11" id="KW-0961">Cell wall biogenesis/degradation</keyword>
<dbReference type="GO" id="GO:0005975">
    <property type="term" value="P:carbohydrate metabolic process"/>
    <property type="evidence" value="ECO:0007669"/>
    <property type="project" value="InterPro"/>
</dbReference>
<dbReference type="HAMAP" id="MF_00364">
    <property type="entry name" value="NagZ"/>
    <property type="match status" value="1"/>
</dbReference>
<dbReference type="PROSITE" id="PS00775">
    <property type="entry name" value="GLYCOSYL_HYDROL_F3"/>
    <property type="match status" value="1"/>
</dbReference>
<evidence type="ECO:0000259" key="12">
    <source>
        <dbReference type="Pfam" id="PF00933"/>
    </source>
</evidence>
<feature type="active site" description="Nucleophile" evidence="11">
    <location>
        <position position="251"/>
    </location>
</feature>
<accession>A0A437QDH1</accession>
<comment type="similarity">
    <text evidence="11">Belongs to the glycosyl hydrolase 3 family. NagZ subfamily.</text>
</comment>